<accession>A0AA38HNU0</accession>
<gene>
    <name evidence="1" type="ORF">Zmor_003638</name>
</gene>
<dbReference type="Proteomes" id="UP001168821">
    <property type="component" value="Unassembled WGS sequence"/>
</dbReference>
<evidence type="ECO:0000313" key="2">
    <source>
        <dbReference type="Proteomes" id="UP001168821"/>
    </source>
</evidence>
<dbReference type="PANTHER" id="PTHR37445">
    <property type="entry name" value="PROTEIN CBG24663"/>
    <property type="match status" value="1"/>
</dbReference>
<evidence type="ECO:0000313" key="1">
    <source>
        <dbReference type="EMBL" id="KAJ3640331.1"/>
    </source>
</evidence>
<name>A0AA38HNU0_9CUCU</name>
<dbReference type="InterPro" id="IPR011011">
    <property type="entry name" value="Znf_FYVE_PHD"/>
</dbReference>
<dbReference type="Gene3D" id="3.30.40.10">
    <property type="entry name" value="Zinc/RING finger domain, C3HC4 (zinc finger)"/>
    <property type="match status" value="1"/>
</dbReference>
<comment type="caution">
    <text evidence="1">The sequence shown here is derived from an EMBL/GenBank/DDBJ whole genome shotgun (WGS) entry which is preliminary data.</text>
</comment>
<sequence>MSPCANCGTDTKSSNSTSIPCDVCHGMLHLNCLGLTDTDIKFTRTRSKSLKVVCNSCNNNMTQFKDVKTLIFALQAEFTASISSLKLSFETQLNDLKASFIPKQELAPTLFEDLVGEVIDRQSRKQNLILFGVSEQSSSFSRDQVPELDRVSTIKILKAMDSSYDNDHLQVQRLGRPSSEKTRPLKVTLRSEKEVTNFIKRVKHLRSLPEYKNISISFDRTHKQNQYYRQVKEELNNRLSRGETNLRIRYVNGVPKILN</sequence>
<reference evidence="1" key="1">
    <citation type="journal article" date="2023" name="G3 (Bethesda)">
        <title>Whole genome assemblies of Zophobas morio and Tenebrio molitor.</title>
        <authorList>
            <person name="Kaur S."/>
            <person name="Stinson S.A."/>
            <person name="diCenzo G.C."/>
        </authorList>
    </citation>
    <scope>NUCLEOTIDE SEQUENCE</scope>
    <source>
        <strain evidence="1">QUZm001</strain>
    </source>
</reference>
<dbReference type="AlphaFoldDB" id="A0AA38HNU0"/>
<protein>
    <recommendedName>
        <fullName evidence="3">Zinc finger PHD-type domain-containing protein</fullName>
    </recommendedName>
</protein>
<evidence type="ECO:0008006" key="3">
    <source>
        <dbReference type="Google" id="ProtNLM"/>
    </source>
</evidence>
<keyword evidence="2" id="KW-1185">Reference proteome</keyword>
<dbReference type="InterPro" id="IPR013083">
    <property type="entry name" value="Znf_RING/FYVE/PHD"/>
</dbReference>
<dbReference type="SUPFAM" id="SSF57903">
    <property type="entry name" value="FYVE/PHD zinc finger"/>
    <property type="match status" value="1"/>
</dbReference>
<organism evidence="1 2">
    <name type="scientific">Zophobas morio</name>
    <dbReference type="NCBI Taxonomy" id="2755281"/>
    <lineage>
        <taxon>Eukaryota</taxon>
        <taxon>Metazoa</taxon>
        <taxon>Ecdysozoa</taxon>
        <taxon>Arthropoda</taxon>
        <taxon>Hexapoda</taxon>
        <taxon>Insecta</taxon>
        <taxon>Pterygota</taxon>
        <taxon>Neoptera</taxon>
        <taxon>Endopterygota</taxon>
        <taxon>Coleoptera</taxon>
        <taxon>Polyphaga</taxon>
        <taxon>Cucujiformia</taxon>
        <taxon>Tenebrionidae</taxon>
        <taxon>Zophobas</taxon>
    </lineage>
</organism>
<proteinExistence type="predicted"/>
<dbReference type="PANTHER" id="PTHR37445:SF3">
    <property type="entry name" value="ZINC FINGER PHD-TYPE DOMAIN-CONTAINING PROTEIN"/>
    <property type="match status" value="1"/>
</dbReference>
<dbReference type="EMBL" id="JALNTZ010000010">
    <property type="protein sequence ID" value="KAJ3640331.1"/>
    <property type="molecule type" value="Genomic_DNA"/>
</dbReference>